<proteinExistence type="predicted"/>
<accession>A0ABM8Z0W1</accession>
<gene>
    <name evidence="1" type="ORF">NTG6680_2223</name>
</gene>
<evidence type="ECO:0000313" key="1">
    <source>
        <dbReference type="EMBL" id="CAG9933472.1"/>
    </source>
</evidence>
<organism evidence="1 2">
    <name type="scientific">Candidatus Nitrotoga arctica</name>
    <dbReference type="NCBI Taxonomy" id="453162"/>
    <lineage>
        <taxon>Bacteria</taxon>
        <taxon>Pseudomonadati</taxon>
        <taxon>Pseudomonadota</taxon>
        <taxon>Betaproteobacteria</taxon>
        <taxon>Nitrosomonadales</taxon>
        <taxon>Gallionellaceae</taxon>
        <taxon>Candidatus Nitrotoga</taxon>
    </lineage>
</organism>
<evidence type="ECO:0000313" key="2">
    <source>
        <dbReference type="Proteomes" id="UP000839052"/>
    </source>
</evidence>
<protein>
    <submittedName>
        <fullName evidence="1">Uncharacterized protein</fullName>
    </submittedName>
</protein>
<dbReference type="Proteomes" id="UP000839052">
    <property type="component" value="Chromosome"/>
</dbReference>
<keyword evidence="2" id="KW-1185">Reference proteome</keyword>
<name>A0ABM8Z0W1_9PROT</name>
<reference evidence="1 2" key="1">
    <citation type="submission" date="2021-10" db="EMBL/GenBank/DDBJ databases">
        <authorList>
            <person name="Koch H."/>
        </authorList>
    </citation>
    <scope>NUCLEOTIDE SEQUENCE [LARGE SCALE GENOMIC DNA]</scope>
    <source>
        <strain evidence="1">6680</strain>
    </source>
</reference>
<sequence length="50" mass="6077">MHDNISRIQVNTPLNLYKCLNLETLIYCFNILLMESKLYIVSIWRQYKVK</sequence>
<dbReference type="EMBL" id="OU912926">
    <property type="protein sequence ID" value="CAG9933472.1"/>
    <property type="molecule type" value="Genomic_DNA"/>
</dbReference>